<proteinExistence type="predicted"/>
<gene>
    <name evidence="9" type="ORF">HC231_18900</name>
</gene>
<feature type="transmembrane region" description="Helical" evidence="7">
    <location>
        <begin position="326"/>
        <end position="345"/>
    </location>
</feature>
<feature type="transmembrane region" description="Helical" evidence="7">
    <location>
        <begin position="390"/>
        <end position="413"/>
    </location>
</feature>
<evidence type="ECO:0000256" key="4">
    <source>
        <dbReference type="ARBA" id="ARBA00022692"/>
    </source>
</evidence>
<reference evidence="9 10" key="1">
    <citation type="submission" date="2020-03" db="EMBL/GenBank/DDBJ databases">
        <authorList>
            <person name="Bakhshi Ganjeh M."/>
        </authorList>
    </citation>
    <scope>NUCLEOTIDE SEQUENCE [LARGE SCALE GENOMIC DNA]</scope>
    <source>
        <strain evidence="10">Iran 50</strain>
    </source>
</reference>
<dbReference type="InterPro" id="IPR011701">
    <property type="entry name" value="MFS"/>
</dbReference>
<feature type="transmembrane region" description="Helical" evidence="7">
    <location>
        <begin position="260"/>
        <end position="285"/>
    </location>
</feature>
<feature type="transmembrane region" description="Helical" evidence="7">
    <location>
        <begin position="425"/>
        <end position="443"/>
    </location>
</feature>
<keyword evidence="4 7" id="KW-0812">Transmembrane</keyword>
<dbReference type="PRINTS" id="PR01036">
    <property type="entry name" value="TCRTETB"/>
</dbReference>
<evidence type="ECO:0000256" key="3">
    <source>
        <dbReference type="ARBA" id="ARBA00022475"/>
    </source>
</evidence>
<evidence type="ECO:0000256" key="7">
    <source>
        <dbReference type="SAM" id="Phobius"/>
    </source>
</evidence>
<feature type="transmembrane region" description="Helical" evidence="7">
    <location>
        <begin position="74"/>
        <end position="95"/>
    </location>
</feature>
<keyword evidence="6 7" id="KW-0472">Membrane</keyword>
<dbReference type="SUPFAM" id="SSF103473">
    <property type="entry name" value="MFS general substrate transporter"/>
    <property type="match status" value="1"/>
</dbReference>
<organism evidence="9 10">
    <name type="scientific">Brenneria izadpanahii</name>
    <dbReference type="NCBI Taxonomy" id="2722756"/>
    <lineage>
        <taxon>Bacteria</taxon>
        <taxon>Pseudomonadati</taxon>
        <taxon>Pseudomonadota</taxon>
        <taxon>Gammaproteobacteria</taxon>
        <taxon>Enterobacterales</taxon>
        <taxon>Pectobacteriaceae</taxon>
        <taxon>Brenneria</taxon>
    </lineage>
</organism>
<evidence type="ECO:0000313" key="10">
    <source>
        <dbReference type="Proteomes" id="UP000671960"/>
    </source>
</evidence>
<evidence type="ECO:0000256" key="5">
    <source>
        <dbReference type="ARBA" id="ARBA00022989"/>
    </source>
</evidence>
<protein>
    <submittedName>
        <fullName evidence="9">MFS transporter</fullName>
    </submittedName>
</protein>
<dbReference type="Gene3D" id="1.20.1250.20">
    <property type="entry name" value="MFS general substrate transporter like domains"/>
    <property type="match status" value="1"/>
</dbReference>
<sequence length="458" mass="50533">MNTSWVLFWIASITFFMQSLDTTMLYVAIPAIADSLHQPVLHMEMIVISYVITVVAFTPVNGWLAERFGEKKTYLLAISIFMLGSLLCITANSVISLSAFRFIQGIGGALMLPIIRTVILRTTPQSMKLIFLNRITLLGLLGTMVGPLLGSLLVNLFSWRIMFIANIPLSLLCLLLAAKHIPNETPGIERRADPYGLVLMVLMLFMAAFTLTAMPKNIISTPVALLLCLSGTGLAFLYFKRDITRREALFPAELFEIKTFSIGILGGILTRVLLSSTPVVLSLMLQTTLDCKPVETSIILLLFSTGALLSKVIFEPMIKRAGYRKLLMVTTGFTSLFILAMSFAVQEKSMMQIGIIAAILGILISTLHSAESTLAFSNLSNSTYNSGNNVLTITQLISVMVSMALTFPVLRFLSQYEVVFKLNSFSLLFLLLGIGLPICCLVFKHLNEEDGHHFIHGR</sequence>
<name>A0ABX7UVX2_9GAMM</name>
<keyword evidence="10" id="KW-1185">Reference proteome</keyword>
<evidence type="ECO:0000256" key="2">
    <source>
        <dbReference type="ARBA" id="ARBA00022448"/>
    </source>
</evidence>
<dbReference type="InterPro" id="IPR036259">
    <property type="entry name" value="MFS_trans_sf"/>
</dbReference>
<dbReference type="InterPro" id="IPR020846">
    <property type="entry name" value="MFS_dom"/>
</dbReference>
<evidence type="ECO:0000256" key="6">
    <source>
        <dbReference type="ARBA" id="ARBA00023136"/>
    </source>
</evidence>
<dbReference type="PANTHER" id="PTHR42718">
    <property type="entry name" value="MAJOR FACILITATOR SUPERFAMILY MULTIDRUG TRANSPORTER MFSC"/>
    <property type="match status" value="1"/>
</dbReference>
<keyword evidence="3" id="KW-1003">Cell membrane</keyword>
<dbReference type="Pfam" id="PF07690">
    <property type="entry name" value="MFS_1"/>
    <property type="match status" value="1"/>
</dbReference>
<evidence type="ECO:0000313" key="9">
    <source>
        <dbReference type="EMBL" id="QTF09759.1"/>
    </source>
</evidence>
<feature type="transmembrane region" description="Helical" evidence="7">
    <location>
        <begin position="45"/>
        <end position="65"/>
    </location>
</feature>
<feature type="transmembrane region" description="Helical" evidence="7">
    <location>
        <begin position="219"/>
        <end position="239"/>
    </location>
</feature>
<evidence type="ECO:0000259" key="8">
    <source>
        <dbReference type="PROSITE" id="PS50850"/>
    </source>
</evidence>
<dbReference type="PROSITE" id="PS50850">
    <property type="entry name" value="MFS"/>
    <property type="match status" value="1"/>
</dbReference>
<dbReference type="Proteomes" id="UP000671960">
    <property type="component" value="Chromosome"/>
</dbReference>
<keyword evidence="5 7" id="KW-1133">Transmembrane helix</keyword>
<keyword evidence="2" id="KW-0813">Transport</keyword>
<feature type="transmembrane region" description="Helical" evidence="7">
    <location>
        <begin position="101"/>
        <end position="119"/>
    </location>
</feature>
<feature type="transmembrane region" description="Helical" evidence="7">
    <location>
        <begin position="131"/>
        <end position="153"/>
    </location>
</feature>
<feature type="transmembrane region" description="Helical" evidence="7">
    <location>
        <begin position="159"/>
        <end position="182"/>
    </location>
</feature>
<dbReference type="RefSeq" id="WP_208228253.1">
    <property type="nucleotide sequence ID" value="NZ_CP050854.1"/>
</dbReference>
<feature type="domain" description="Major facilitator superfamily (MFS) profile" evidence="8">
    <location>
        <begin position="7"/>
        <end position="451"/>
    </location>
</feature>
<dbReference type="PANTHER" id="PTHR42718:SF46">
    <property type="entry name" value="BLR6921 PROTEIN"/>
    <property type="match status" value="1"/>
</dbReference>
<dbReference type="Gene3D" id="1.20.1720.10">
    <property type="entry name" value="Multidrug resistance protein D"/>
    <property type="match status" value="1"/>
</dbReference>
<comment type="subcellular location">
    <subcellularLocation>
        <location evidence="1">Cell membrane</location>
        <topology evidence="1">Multi-pass membrane protein</topology>
    </subcellularLocation>
</comment>
<dbReference type="EMBL" id="CP050854">
    <property type="protein sequence ID" value="QTF09759.1"/>
    <property type="molecule type" value="Genomic_DNA"/>
</dbReference>
<feature type="transmembrane region" description="Helical" evidence="7">
    <location>
        <begin position="194"/>
        <end position="213"/>
    </location>
</feature>
<evidence type="ECO:0000256" key="1">
    <source>
        <dbReference type="ARBA" id="ARBA00004651"/>
    </source>
</evidence>
<feature type="transmembrane region" description="Helical" evidence="7">
    <location>
        <begin position="297"/>
        <end position="314"/>
    </location>
</feature>
<feature type="transmembrane region" description="Helical" evidence="7">
    <location>
        <begin position="351"/>
        <end position="370"/>
    </location>
</feature>
<accession>A0ABX7UVX2</accession>